<feature type="domain" description="NADH:quinone oxidoreductase/Mrp antiporter transmembrane" evidence="8">
    <location>
        <begin position="130"/>
        <end position="422"/>
    </location>
</feature>
<dbReference type="PANTHER" id="PTHR42703">
    <property type="entry name" value="NADH DEHYDROGENASE"/>
    <property type="match status" value="1"/>
</dbReference>
<keyword evidence="5" id="KW-1133">Transmembrane helix</keyword>
<evidence type="ECO:0000313" key="9">
    <source>
        <dbReference type="EMBL" id="AKS40763.1"/>
    </source>
</evidence>
<dbReference type="GO" id="GO:0005886">
    <property type="term" value="C:plasma membrane"/>
    <property type="evidence" value="ECO:0007669"/>
    <property type="project" value="UniProtKB-SubCell"/>
</dbReference>
<dbReference type="PRINTS" id="PR01437">
    <property type="entry name" value="NUOXDRDTASE4"/>
</dbReference>
<sequence>MTLNELMPFSVLVPLIAAPICALLPGRFLPWLLAMLATLCSAVIMAQVLPAAIDEPIRYAFGQWAPPIGIEFRTDAVNGFIGLLVSVMAVVILPWARISVNQEVPENQGLFYALFLLAFSGLMGMTMTGDAFNLFVFLEISSLSTYALVAQGRAKAAPLSAFRYLIMGTLGATFYLIGVGLIYIMTGTLNMLDLAERLPEVADTRAVQAAFGFILVGVGVKLALFPLHRWLPGAYANAPSAITVFLSSTATKVAVYVVLRLVFTVFGVDFASSMPYGEIFFILGLVGILLPSVWAIEQDNVKRLLAYSSVAQVGYIILAISLLSVTGLAAGLVHLFNHAVIKAALFMCVCTVIYQTGSARIEAFQGLGRQMPLTMLAFVLAGLSLIGVPLTAGFISKWVLIEAAIAQGLWLAVAVVLIGSLLAVMYIGKVAEAAWLKPAPEGRPPVREARLGLLLPMWILIVANFYFGIDTRLTLDVAYEGARILLGGQP</sequence>
<name>A0A0K0XSV0_9GAMM</name>
<dbReference type="GO" id="GO:0008137">
    <property type="term" value="F:NADH dehydrogenase (ubiquinone) activity"/>
    <property type="evidence" value="ECO:0007669"/>
    <property type="project" value="InterPro"/>
</dbReference>
<dbReference type="GO" id="GO:0042773">
    <property type="term" value="P:ATP synthesis coupled electron transport"/>
    <property type="evidence" value="ECO:0007669"/>
    <property type="project" value="InterPro"/>
</dbReference>
<dbReference type="InterPro" id="IPR001750">
    <property type="entry name" value="ND/Mrp_TM"/>
</dbReference>
<keyword evidence="4 7" id="KW-0812">Transmembrane</keyword>
<dbReference type="KEGG" id="wma:WM2015_380"/>
<evidence type="ECO:0000256" key="3">
    <source>
        <dbReference type="ARBA" id="ARBA00022475"/>
    </source>
</evidence>
<organism evidence="9 10">
    <name type="scientific">Wenzhouxiangella marina</name>
    <dbReference type="NCBI Taxonomy" id="1579979"/>
    <lineage>
        <taxon>Bacteria</taxon>
        <taxon>Pseudomonadati</taxon>
        <taxon>Pseudomonadota</taxon>
        <taxon>Gammaproteobacteria</taxon>
        <taxon>Chromatiales</taxon>
        <taxon>Wenzhouxiangellaceae</taxon>
        <taxon>Wenzhouxiangella</taxon>
    </lineage>
</organism>
<evidence type="ECO:0000256" key="7">
    <source>
        <dbReference type="RuleBase" id="RU000320"/>
    </source>
</evidence>
<dbReference type="InterPro" id="IPR003918">
    <property type="entry name" value="NADH_UbQ_OxRdtase"/>
</dbReference>
<evidence type="ECO:0000256" key="1">
    <source>
        <dbReference type="ARBA" id="ARBA00004651"/>
    </source>
</evidence>
<evidence type="ECO:0000256" key="2">
    <source>
        <dbReference type="ARBA" id="ARBA00005346"/>
    </source>
</evidence>
<dbReference type="STRING" id="1579979.WM2015_380"/>
<evidence type="ECO:0000256" key="4">
    <source>
        <dbReference type="ARBA" id="ARBA00022692"/>
    </source>
</evidence>
<keyword evidence="6" id="KW-0472">Membrane</keyword>
<protein>
    <submittedName>
        <fullName evidence="9">Monovalent cation/H+ antiporter subunit D</fullName>
    </submittedName>
</protein>
<keyword evidence="10" id="KW-1185">Reference proteome</keyword>
<dbReference type="RefSeq" id="WP_049724450.1">
    <property type="nucleotide sequence ID" value="NZ_CP012154.1"/>
</dbReference>
<dbReference type="Pfam" id="PF00361">
    <property type="entry name" value="Proton_antipo_M"/>
    <property type="match status" value="1"/>
</dbReference>
<comment type="subcellular location">
    <subcellularLocation>
        <location evidence="1">Cell membrane</location>
        <topology evidence="1">Multi-pass membrane protein</topology>
    </subcellularLocation>
    <subcellularLocation>
        <location evidence="7">Membrane</location>
        <topology evidence="7">Multi-pass membrane protein</topology>
    </subcellularLocation>
</comment>
<evidence type="ECO:0000313" key="10">
    <source>
        <dbReference type="Proteomes" id="UP000066624"/>
    </source>
</evidence>
<dbReference type="EMBL" id="CP012154">
    <property type="protein sequence ID" value="AKS40763.1"/>
    <property type="molecule type" value="Genomic_DNA"/>
</dbReference>
<accession>A0A0K0XSV0</accession>
<comment type="similarity">
    <text evidence="2">Belongs to the CPA3 antiporters (TC 2.A.63) subunit D family.</text>
</comment>
<gene>
    <name evidence="9" type="ORF">WM2015_380</name>
</gene>
<evidence type="ECO:0000256" key="5">
    <source>
        <dbReference type="ARBA" id="ARBA00022989"/>
    </source>
</evidence>
<keyword evidence="3" id="KW-1003">Cell membrane</keyword>
<evidence type="ECO:0000256" key="6">
    <source>
        <dbReference type="ARBA" id="ARBA00023136"/>
    </source>
</evidence>
<dbReference type="PATRIC" id="fig|1579979.3.peg.384"/>
<dbReference type="InterPro" id="IPR050586">
    <property type="entry name" value="CPA3_Na-H_Antiporter_D"/>
</dbReference>
<dbReference type="OrthoDB" id="9768329at2"/>
<reference evidence="9 10" key="1">
    <citation type="submission" date="2015-07" db="EMBL/GenBank/DDBJ databases">
        <authorList>
            <person name="Noorani M."/>
        </authorList>
    </citation>
    <scope>NUCLEOTIDE SEQUENCE [LARGE SCALE GENOMIC DNA]</scope>
    <source>
        <strain evidence="9 10">KCTC 42284</strain>
    </source>
</reference>
<proteinExistence type="inferred from homology"/>
<dbReference type="AlphaFoldDB" id="A0A0K0XSV0"/>
<dbReference type="Proteomes" id="UP000066624">
    <property type="component" value="Chromosome"/>
</dbReference>
<dbReference type="PANTHER" id="PTHR42703:SF1">
    <property type="entry name" value="NA(+)_H(+) ANTIPORTER SUBUNIT D1"/>
    <property type="match status" value="1"/>
</dbReference>
<evidence type="ECO:0000259" key="8">
    <source>
        <dbReference type="Pfam" id="PF00361"/>
    </source>
</evidence>